<dbReference type="PANTHER" id="PTHR30613:SF1">
    <property type="entry name" value="DUF1479 DOMAIN PROTEIN (AFU_ORTHOLOGUE AFUA_5G09280)"/>
    <property type="match status" value="1"/>
</dbReference>
<dbReference type="InterPro" id="IPR010856">
    <property type="entry name" value="Gig2-like"/>
</dbReference>
<sequence length="1133" mass="128837">MLSALRTIRSPTRRATTQLRTAATQAQKRAGDISDAFASLSGQEFTPLTSEYADLKSRLIRGHESEIRESWERLLRTLRDEIPLIVEQGSKVIPEIDFKDIDNAPESFNSELRKRGVAVVRNVIPEQEALQWKEDLREYIRQNPQTKAFPADNPQVFELYWSRTQLLARGNPNLLKTQAFLMSYWHSLNPHIPLSTKHPISYADRLRMRLPGDAKFALGPHVDGGSVERWSEEGYGLGKVYDSVWKGRWEDFDPWEASCRLSVNSDLHQGVGACSAFRMFQGWLSLSTTGPFEGTLLVNPLLAKATAYYLLRPFFSPKRGVDPGAQTTSEALTNSADFLASDNWEMDTTQNAWVHGATPGRGQELSHLLHPHLNLQKSMIHMPTVRPGDYVSWHCDTIHSVDKTHAGKSDSSVLYIPACPMTEDNANYLVRQRQNFVNGTPSPDFGGGIGESEHVGRIKAEDMHALVGDEGCRAMGLQEWDSDAAGLGPVFFPLLSLFAINKHLTLIYVIDSDRVVCYSSSRQTSESSSLAAITHSLSTLTDHSNSSPVATMQIPKQVSSPADPKEPSFLNLPAEIRNRIYEFLFTRDEPVLLHNAKAYHPIPPQDSHEPYGGELIAAFDDEYENEIDQGQLFVHDFQTVTPALLVCRQVYAEAVGYLYSNNTFMFSRPLYRHDGRNGDECVEHDDESYFVTNYVTQWLQNLGSQRKLLNEVRIDVGAFCPEICTKGMPFVSILKLVRMLWRYPYLANVVAFSQRGPTDREKNDFGTFKHEEEEHDMEYAERLQGILIAIGIQDVLNLKRYASIDLLVTDINIDSSLDYGYVTGPNLELRFETPEDEVVRWPEKNETLLSPLDDLDLPLMRKIFNLVIFPADQIILDLDLRKVYGFDPVVFQLNRRFRNVHYHRTPMGMSVLVRKSINTTTFDFSGFADPISSGLIDPTDYRSIFAVFWRSIFDTRSCHPLTTIVLNFDIATNTSLKEIRINIKEIVPLLTSLSSHVKTKLRFVLKCPWGNATHYEEVTIPVAELVQSLFLLLSDVKQQWPSEISKTRYKQLPDIWLSGNGVLISASYPANSHSSERGVEYTHGRLTSTEIRNRGYRMAMTQPHDLRQHAGVLGECWEEIRRRHYHDRDWKRV</sequence>
<protein>
    <recommendedName>
        <fullName evidence="1">DUF7730 domain-containing protein</fullName>
    </recommendedName>
</protein>
<dbReference type="SUPFAM" id="SSF51197">
    <property type="entry name" value="Clavaminate synthase-like"/>
    <property type="match status" value="1"/>
</dbReference>
<accession>A0A8H7AT98</accession>
<evidence type="ECO:0000259" key="1">
    <source>
        <dbReference type="Pfam" id="PF24864"/>
    </source>
</evidence>
<dbReference type="RefSeq" id="XP_038781294.1">
    <property type="nucleotide sequence ID" value="XM_038936084.1"/>
</dbReference>
<dbReference type="PANTHER" id="PTHR30613">
    <property type="entry name" value="UNCHARACTERIZED PROTEIN YBIU-RELATED"/>
    <property type="match status" value="1"/>
</dbReference>
<reference evidence="2" key="1">
    <citation type="submission" date="2020-01" db="EMBL/GenBank/DDBJ databases">
        <authorList>
            <person name="Feng Z.H.Z."/>
        </authorList>
    </citation>
    <scope>NUCLEOTIDE SEQUENCE</scope>
    <source>
        <strain evidence="2">CBS107.38</strain>
    </source>
</reference>
<dbReference type="InterPro" id="IPR056632">
    <property type="entry name" value="DUF7730"/>
</dbReference>
<gene>
    <name evidence="2" type="ORF">GT037_011037</name>
</gene>
<dbReference type="Pfam" id="PF07350">
    <property type="entry name" value="Gig2-like"/>
    <property type="match status" value="1"/>
</dbReference>
<name>A0A8H7AT98_9PLEO</name>
<proteinExistence type="predicted"/>
<dbReference type="AlphaFoldDB" id="A0A8H7AT98"/>
<reference evidence="2" key="2">
    <citation type="submission" date="2020-08" db="EMBL/GenBank/DDBJ databases">
        <title>Draft Genome Sequence of Cumin Blight Pathogen Alternaria burnsii.</title>
        <authorList>
            <person name="Feng Z."/>
        </authorList>
    </citation>
    <scope>NUCLEOTIDE SEQUENCE</scope>
    <source>
        <strain evidence="2">CBS107.38</strain>
    </source>
</reference>
<organism evidence="2 3">
    <name type="scientific">Alternaria burnsii</name>
    <dbReference type="NCBI Taxonomy" id="1187904"/>
    <lineage>
        <taxon>Eukaryota</taxon>
        <taxon>Fungi</taxon>
        <taxon>Dikarya</taxon>
        <taxon>Ascomycota</taxon>
        <taxon>Pezizomycotina</taxon>
        <taxon>Dothideomycetes</taxon>
        <taxon>Pleosporomycetidae</taxon>
        <taxon>Pleosporales</taxon>
        <taxon>Pleosporineae</taxon>
        <taxon>Pleosporaceae</taxon>
        <taxon>Alternaria</taxon>
        <taxon>Alternaria sect. Alternaria</taxon>
    </lineage>
</organism>
<comment type="caution">
    <text evidence="2">The sequence shown here is derived from an EMBL/GenBank/DDBJ whole genome shotgun (WGS) entry which is preliminary data.</text>
</comment>
<dbReference type="GeneID" id="62209262"/>
<dbReference type="Gene3D" id="2.60.120.330">
    <property type="entry name" value="B-lactam Antibiotic, Isopenicillin N Synthase, Chain"/>
    <property type="match status" value="1"/>
</dbReference>
<dbReference type="InterPro" id="IPR027443">
    <property type="entry name" value="IPNS-like_sf"/>
</dbReference>
<evidence type="ECO:0000313" key="2">
    <source>
        <dbReference type="EMBL" id="KAF7670909.1"/>
    </source>
</evidence>
<dbReference type="EMBL" id="JAAABM010000027">
    <property type="protein sequence ID" value="KAF7670909.1"/>
    <property type="molecule type" value="Genomic_DNA"/>
</dbReference>
<keyword evidence="3" id="KW-1185">Reference proteome</keyword>
<dbReference type="Pfam" id="PF24864">
    <property type="entry name" value="DUF7730"/>
    <property type="match status" value="1"/>
</dbReference>
<dbReference type="Proteomes" id="UP000596902">
    <property type="component" value="Unassembled WGS sequence"/>
</dbReference>
<evidence type="ECO:0000313" key="3">
    <source>
        <dbReference type="Proteomes" id="UP000596902"/>
    </source>
</evidence>
<feature type="domain" description="DUF7730" evidence="1">
    <location>
        <begin position="568"/>
        <end position="668"/>
    </location>
</feature>